<organism evidence="1 2">
    <name type="scientific">Petromyzon marinus</name>
    <name type="common">Sea lamprey</name>
    <dbReference type="NCBI Taxonomy" id="7757"/>
    <lineage>
        <taxon>Eukaryota</taxon>
        <taxon>Metazoa</taxon>
        <taxon>Chordata</taxon>
        <taxon>Craniata</taxon>
        <taxon>Vertebrata</taxon>
        <taxon>Cyclostomata</taxon>
        <taxon>Hyperoartia</taxon>
        <taxon>Petromyzontiformes</taxon>
        <taxon>Petromyzontidae</taxon>
        <taxon>Petromyzon</taxon>
    </lineage>
</organism>
<name>A0AAJ7X0V2_PETMA</name>
<dbReference type="PANTHER" id="PTHR14540:SF2">
    <property type="entry name" value="INTEGRATOR COMPLEX SUBUNIT 15"/>
    <property type="match status" value="1"/>
</dbReference>
<accession>A0AAJ7X0V2</accession>
<dbReference type="AlphaFoldDB" id="A0AAJ7X0V2"/>
<dbReference type="RefSeq" id="XP_032817191.1">
    <property type="nucleotide sequence ID" value="XM_032961300.1"/>
</dbReference>
<dbReference type="Proteomes" id="UP001318040">
    <property type="component" value="Chromosome 26"/>
</dbReference>
<protein>
    <submittedName>
        <fullName evidence="2">Uncharacterized protein C7orf26 homolog isoform X2</fullName>
    </submittedName>
</protein>
<sequence>MASEVRAALLRRDPVSAAREVLYHLDIYLCGQLQSYTVPTVDRAIVELLEEFMFQEPHDRGLHPAKKLSCVQELQLLDLMCSYFQEQSKDAVRQLVFSTLFSPRGSRADGTRLSLLSKLVSMAIALGRSPVLDCAAVWMQRTPVGYCVDLAKSLVEDYCNLIPGSITTLRQMVQSSPRFYCQFITAVTALYDFSSDSHTPPESLLETVVSWVCDDPRLTLYNFLNSPIPATSPPGYLELTPIAGLMRWCIKAPLACHHRRSKQAAGEDSSCARVQEKEVLVIKEEDEQGAPAKDLNMMYSRLHLGVLQVLQLLYSHLAEKKLLGRLPLVAFEQVTQLAADLRRAAEKANPLGAPPHTELALDRFAQAVQVAMAMGALLCTRDDLRKVCSSLPPNSLLQLVLAGPVQSTPGPPQGHYSHMHPTAAYPTQSYSPGVNFPYRQGP</sequence>
<gene>
    <name evidence="2" type="primary">C26H7orf26</name>
</gene>
<proteinExistence type="predicted"/>
<evidence type="ECO:0000313" key="2">
    <source>
        <dbReference type="RefSeq" id="XP_032817191.1"/>
    </source>
</evidence>
<dbReference type="GeneID" id="116946265"/>
<dbReference type="CTD" id="79034"/>
<dbReference type="InterPro" id="IPR027844">
    <property type="entry name" value="INTS15"/>
</dbReference>
<dbReference type="Pfam" id="PF14964">
    <property type="entry name" value="INTS15"/>
    <property type="match status" value="1"/>
</dbReference>
<evidence type="ECO:0000313" key="1">
    <source>
        <dbReference type="Proteomes" id="UP001318040"/>
    </source>
</evidence>
<dbReference type="PANTHER" id="PTHR14540">
    <property type="entry name" value="INTEGRATOR COMPLEX SUBUNIT 15"/>
    <property type="match status" value="1"/>
</dbReference>
<reference evidence="2" key="1">
    <citation type="submission" date="2025-08" db="UniProtKB">
        <authorList>
            <consortium name="RefSeq"/>
        </authorList>
    </citation>
    <scope>IDENTIFICATION</scope>
    <source>
        <tissue evidence="2">Sperm</tissue>
    </source>
</reference>
<keyword evidence="1" id="KW-1185">Reference proteome</keyword>